<dbReference type="Proteomes" id="UP001283361">
    <property type="component" value="Unassembled WGS sequence"/>
</dbReference>
<reference evidence="1" key="1">
    <citation type="journal article" date="2023" name="G3 (Bethesda)">
        <title>A reference genome for the long-term kleptoplast-retaining sea slug Elysia crispata morphotype clarki.</title>
        <authorList>
            <person name="Eastman K.E."/>
            <person name="Pendleton A.L."/>
            <person name="Shaikh M.A."/>
            <person name="Suttiyut T."/>
            <person name="Ogas R."/>
            <person name="Tomko P."/>
            <person name="Gavelis G."/>
            <person name="Widhalm J.R."/>
            <person name="Wisecaver J.H."/>
        </authorList>
    </citation>
    <scope>NUCLEOTIDE SEQUENCE</scope>
    <source>
        <strain evidence="1">ECLA1</strain>
    </source>
</reference>
<dbReference type="AlphaFoldDB" id="A0AAE1CPG0"/>
<dbReference type="EMBL" id="JAWDGP010007302">
    <property type="protein sequence ID" value="KAK3726445.1"/>
    <property type="molecule type" value="Genomic_DNA"/>
</dbReference>
<sequence length="194" mass="22076">MVWAARGIPISDMLLLVNNKLIPSLCKAEELQPYTFPFCFGNCGKTTTTSGVVKNGARRKITTATQSQLLQYPRNRQSELLQYPRNRQSELLQYPRNRQSELLQYPRSRQSQLLQYPRSRQSQYYCFSHRQSQLLQWPRHSLLSSNSRVTISVAPAATSKCPLFQKPGHSLRCSKSRATVPVAPIPGSQSPLLQ</sequence>
<protein>
    <submittedName>
        <fullName evidence="1">Uncharacterized protein</fullName>
    </submittedName>
</protein>
<evidence type="ECO:0000313" key="1">
    <source>
        <dbReference type="EMBL" id="KAK3726445.1"/>
    </source>
</evidence>
<gene>
    <name evidence="1" type="ORF">RRG08_005050</name>
</gene>
<organism evidence="1 2">
    <name type="scientific">Elysia crispata</name>
    <name type="common">lettuce slug</name>
    <dbReference type="NCBI Taxonomy" id="231223"/>
    <lineage>
        <taxon>Eukaryota</taxon>
        <taxon>Metazoa</taxon>
        <taxon>Spiralia</taxon>
        <taxon>Lophotrochozoa</taxon>
        <taxon>Mollusca</taxon>
        <taxon>Gastropoda</taxon>
        <taxon>Heterobranchia</taxon>
        <taxon>Euthyneura</taxon>
        <taxon>Panpulmonata</taxon>
        <taxon>Sacoglossa</taxon>
        <taxon>Placobranchoidea</taxon>
        <taxon>Plakobranchidae</taxon>
        <taxon>Elysia</taxon>
    </lineage>
</organism>
<keyword evidence="2" id="KW-1185">Reference proteome</keyword>
<comment type="caution">
    <text evidence="1">The sequence shown here is derived from an EMBL/GenBank/DDBJ whole genome shotgun (WGS) entry which is preliminary data.</text>
</comment>
<evidence type="ECO:0000313" key="2">
    <source>
        <dbReference type="Proteomes" id="UP001283361"/>
    </source>
</evidence>
<name>A0AAE1CPG0_9GAST</name>
<proteinExistence type="predicted"/>
<accession>A0AAE1CPG0</accession>